<gene>
    <name evidence="1" type="ORF">COU29_03935</name>
</gene>
<proteinExistence type="predicted"/>
<dbReference type="Gene3D" id="3.90.550.10">
    <property type="entry name" value="Spore Coat Polysaccharide Biosynthesis Protein SpsA, Chain A"/>
    <property type="match status" value="1"/>
</dbReference>
<dbReference type="AlphaFoldDB" id="A0A2M6W5T2"/>
<evidence type="ECO:0008006" key="3">
    <source>
        <dbReference type="Google" id="ProtNLM"/>
    </source>
</evidence>
<comment type="caution">
    <text evidence="1">The sequence shown here is derived from an EMBL/GenBank/DDBJ whole genome shotgun (WGS) entry which is preliminary data.</text>
</comment>
<name>A0A2M6W5T2_9BACT</name>
<dbReference type="InterPro" id="IPR029044">
    <property type="entry name" value="Nucleotide-diphossugar_trans"/>
</dbReference>
<evidence type="ECO:0000313" key="1">
    <source>
        <dbReference type="EMBL" id="PIT88134.1"/>
    </source>
</evidence>
<dbReference type="Proteomes" id="UP000231426">
    <property type="component" value="Unassembled WGS sequence"/>
</dbReference>
<reference evidence="2" key="1">
    <citation type="submission" date="2017-09" db="EMBL/GenBank/DDBJ databases">
        <title>Depth-based differentiation of microbial function through sediment-hosted aquifers and enrichment of novel symbionts in the deep terrestrial subsurface.</title>
        <authorList>
            <person name="Probst A.J."/>
            <person name="Ladd B."/>
            <person name="Jarett J.K."/>
            <person name="Geller-Mcgrath D.E."/>
            <person name="Sieber C.M.K."/>
            <person name="Emerson J.B."/>
            <person name="Anantharaman K."/>
            <person name="Thomas B.C."/>
            <person name="Malmstrom R."/>
            <person name="Stieglmeier M."/>
            <person name="Klingl A."/>
            <person name="Woyke T."/>
            <person name="Ryan C.M."/>
            <person name="Banfield J.F."/>
        </authorList>
    </citation>
    <scope>NUCLEOTIDE SEQUENCE [LARGE SCALE GENOMIC DNA]</scope>
</reference>
<evidence type="ECO:0000313" key="2">
    <source>
        <dbReference type="Proteomes" id="UP000231426"/>
    </source>
</evidence>
<protein>
    <recommendedName>
        <fullName evidence="3">Glycosyltransferase 2-like domain-containing protein</fullName>
    </recommendedName>
</protein>
<sequence>MKKENFSDLSIYTTTLYKEDKVSKLRQKLAARFLENAANLGVRCIIVDGGSNEKFLNKVHSYKNVELVIIPKLKMGISRRKALKLAVNRSDTSYFLWSEPEKYDLIRPISLKKMIWKLRKNTADIVVPRRLSKNSYPKLQAQLETKANAKAKELMGDNFKLKGELDLWFGPKMFNRTGANFFLNYKGRLDKWDVIIKPVILAFQKGKRICSVDVDYTHDILQSSAETGDKSMETKRLEQYMMILAELENKFK</sequence>
<organism evidence="1 2">
    <name type="scientific">Candidatus Magasanikbacteria bacterium CG10_big_fil_rev_8_21_14_0_10_36_32</name>
    <dbReference type="NCBI Taxonomy" id="1974646"/>
    <lineage>
        <taxon>Bacteria</taxon>
        <taxon>Candidatus Magasanikiibacteriota</taxon>
    </lineage>
</organism>
<accession>A0A2M6W5T2</accession>
<dbReference type="EMBL" id="PFBV01000005">
    <property type="protein sequence ID" value="PIT88134.1"/>
    <property type="molecule type" value="Genomic_DNA"/>
</dbReference>